<dbReference type="Proteomes" id="UP000061457">
    <property type="component" value="Chromosome I"/>
</dbReference>
<keyword evidence="7" id="KW-0121">Carboxypeptidase</keyword>
<evidence type="ECO:0000313" key="24">
    <source>
        <dbReference type="Proteomes" id="UP000061457"/>
    </source>
</evidence>
<dbReference type="GO" id="GO:0070573">
    <property type="term" value="F:metallodipeptidase activity"/>
    <property type="evidence" value="ECO:0007669"/>
    <property type="project" value="InterPro"/>
</dbReference>
<evidence type="ECO:0000256" key="5">
    <source>
        <dbReference type="ARBA" id="ARBA00014116"/>
    </source>
</evidence>
<keyword evidence="14" id="KW-0333">Golgi apparatus</keyword>
<dbReference type="STRING" id="161398.PP2015_1182"/>
<dbReference type="Pfam" id="PF04389">
    <property type="entry name" value="Peptidase_M28"/>
    <property type="match status" value="1"/>
</dbReference>
<evidence type="ECO:0000256" key="1">
    <source>
        <dbReference type="ARBA" id="ARBA00004240"/>
    </source>
</evidence>
<dbReference type="GO" id="GO:0005576">
    <property type="term" value="C:extracellular region"/>
    <property type="evidence" value="ECO:0007669"/>
    <property type="project" value="UniProtKB-SubCell"/>
</dbReference>
<evidence type="ECO:0000256" key="8">
    <source>
        <dbReference type="ARBA" id="ARBA00022670"/>
    </source>
</evidence>
<evidence type="ECO:0000256" key="21">
    <source>
        <dbReference type="SAM" id="SignalP"/>
    </source>
</evidence>
<evidence type="ECO:0000256" key="13">
    <source>
        <dbReference type="ARBA" id="ARBA00022833"/>
    </source>
</evidence>
<dbReference type="KEGG" id="pphe:PP2015_1182"/>
<feature type="chain" id="PRO_5006600928" description="Carboxypeptidase Q" evidence="21">
    <location>
        <begin position="18"/>
        <end position="460"/>
    </location>
</feature>
<name>A0A0S2K135_9GAMM</name>
<dbReference type="GO" id="GO:0046872">
    <property type="term" value="F:metal ion binding"/>
    <property type="evidence" value="ECO:0007669"/>
    <property type="project" value="UniProtKB-KW"/>
</dbReference>
<feature type="signal peptide" evidence="21">
    <location>
        <begin position="1"/>
        <end position="17"/>
    </location>
</feature>
<proteinExistence type="predicted"/>
<keyword evidence="12" id="KW-0256">Endoplasmic reticulum</keyword>
<dbReference type="GO" id="GO:0006508">
    <property type="term" value="P:proteolysis"/>
    <property type="evidence" value="ECO:0007669"/>
    <property type="project" value="UniProtKB-KW"/>
</dbReference>
<organism evidence="23 24">
    <name type="scientific">Pseudoalteromonas phenolica</name>
    <dbReference type="NCBI Taxonomy" id="161398"/>
    <lineage>
        <taxon>Bacteria</taxon>
        <taxon>Pseudomonadati</taxon>
        <taxon>Pseudomonadota</taxon>
        <taxon>Gammaproteobacteria</taxon>
        <taxon>Alteromonadales</taxon>
        <taxon>Pseudoalteromonadaceae</taxon>
        <taxon>Pseudoalteromonas</taxon>
    </lineage>
</organism>
<keyword evidence="6" id="KW-0964">Secreted</keyword>
<reference evidence="23 24" key="1">
    <citation type="submission" date="2015-11" db="EMBL/GenBank/DDBJ databases">
        <authorList>
            <person name="Zhang Y."/>
            <person name="Guo Z."/>
        </authorList>
    </citation>
    <scope>NUCLEOTIDE SEQUENCE [LARGE SCALE GENOMIC DNA]</scope>
    <source>
        <strain evidence="23 24">KCTC 12086</strain>
    </source>
</reference>
<evidence type="ECO:0000256" key="15">
    <source>
        <dbReference type="ARBA" id="ARBA00023049"/>
    </source>
</evidence>
<dbReference type="PANTHER" id="PTHR12053">
    <property type="entry name" value="PROTEASE FAMILY M28 PLASMA GLUTAMATE CARBOXYPEPTIDASE-RELATED"/>
    <property type="match status" value="1"/>
</dbReference>
<dbReference type="PANTHER" id="PTHR12053:SF3">
    <property type="entry name" value="CARBOXYPEPTIDASE Q"/>
    <property type="match status" value="1"/>
</dbReference>
<dbReference type="SUPFAM" id="SSF53187">
    <property type="entry name" value="Zn-dependent exopeptidases"/>
    <property type="match status" value="1"/>
</dbReference>
<gene>
    <name evidence="23" type="ORF">PP2015_1182</name>
</gene>
<evidence type="ECO:0000256" key="4">
    <source>
        <dbReference type="ARBA" id="ARBA00004613"/>
    </source>
</evidence>
<evidence type="ECO:0000313" key="23">
    <source>
        <dbReference type="EMBL" id="ALO41698.1"/>
    </source>
</evidence>
<dbReference type="InterPro" id="IPR007484">
    <property type="entry name" value="Peptidase_M28"/>
</dbReference>
<dbReference type="EMBL" id="CP013187">
    <property type="protein sequence ID" value="ALO41698.1"/>
    <property type="molecule type" value="Genomic_DNA"/>
</dbReference>
<evidence type="ECO:0000256" key="3">
    <source>
        <dbReference type="ARBA" id="ARBA00004555"/>
    </source>
</evidence>
<keyword evidence="10 21" id="KW-0732">Signal</keyword>
<keyword evidence="24" id="KW-1185">Reference proteome</keyword>
<evidence type="ECO:0000256" key="16">
    <source>
        <dbReference type="ARBA" id="ARBA00023145"/>
    </source>
</evidence>
<dbReference type="InterPro" id="IPR039866">
    <property type="entry name" value="CPQ"/>
</dbReference>
<protein>
    <recommendedName>
        <fullName evidence="5">Carboxypeptidase Q</fullName>
    </recommendedName>
    <alternativeName>
        <fullName evidence="20">Plasma glutamate carboxypeptidase</fullName>
    </alternativeName>
</protein>
<keyword evidence="17" id="KW-0325">Glycoprotein</keyword>
<keyword evidence="18" id="KW-0458">Lysosome</keyword>
<evidence type="ECO:0000256" key="19">
    <source>
        <dbReference type="ARBA" id="ARBA00025833"/>
    </source>
</evidence>
<dbReference type="RefSeq" id="WP_058029414.1">
    <property type="nucleotide sequence ID" value="NZ_CP013187.1"/>
</dbReference>
<keyword evidence="15" id="KW-0482">Metalloprotease</keyword>
<comment type="subunit">
    <text evidence="19">Homodimer. The monomeric form is inactive while the homodimer is active.</text>
</comment>
<evidence type="ECO:0000256" key="20">
    <source>
        <dbReference type="ARBA" id="ARBA00033328"/>
    </source>
</evidence>
<evidence type="ECO:0000256" key="7">
    <source>
        <dbReference type="ARBA" id="ARBA00022645"/>
    </source>
</evidence>
<evidence type="ECO:0000256" key="11">
    <source>
        <dbReference type="ARBA" id="ARBA00022801"/>
    </source>
</evidence>
<keyword evidence="16" id="KW-0865">Zymogen</keyword>
<evidence type="ECO:0000256" key="6">
    <source>
        <dbReference type="ARBA" id="ARBA00022525"/>
    </source>
</evidence>
<keyword evidence="11" id="KW-0378">Hydrolase</keyword>
<dbReference type="PATRIC" id="fig|161398.10.peg.1204"/>
<evidence type="ECO:0000256" key="18">
    <source>
        <dbReference type="ARBA" id="ARBA00023228"/>
    </source>
</evidence>
<dbReference type="OrthoDB" id="6312485at2"/>
<dbReference type="Gene3D" id="3.40.630.10">
    <property type="entry name" value="Zn peptidases"/>
    <property type="match status" value="1"/>
</dbReference>
<keyword evidence="9" id="KW-0479">Metal-binding</keyword>
<comment type="subcellular location">
    <subcellularLocation>
        <location evidence="1">Endoplasmic reticulum</location>
    </subcellularLocation>
    <subcellularLocation>
        <location evidence="3">Golgi apparatus</location>
    </subcellularLocation>
    <subcellularLocation>
        <location evidence="2">Lysosome</location>
    </subcellularLocation>
    <subcellularLocation>
        <location evidence="4">Secreted</location>
    </subcellularLocation>
</comment>
<evidence type="ECO:0000256" key="12">
    <source>
        <dbReference type="ARBA" id="ARBA00022824"/>
    </source>
</evidence>
<accession>A0A0S2K135</accession>
<evidence type="ECO:0000256" key="9">
    <source>
        <dbReference type="ARBA" id="ARBA00022723"/>
    </source>
</evidence>
<keyword evidence="13" id="KW-0862">Zinc</keyword>
<evidence type="ECO:0000256" key="10">
    <source>
        <dbReference type="ARBA" id="ARBA00022729"/>
    </source>
</evidence>
<dbReference type="Gene3D" id="3.50.30.30">
    <property type="match status" value="1"/>
</dbReference>
<evidence type="ECO:0000256" key="17">
    <source>
        <dbReference type="ARBA" id="ARBA00023180"/>
    </source>
</evidence>
<evidence type="ECO:0000256" key="2">
    <source>
        <dbReference type="ARBA" id="ARBA00004371"/>
    </source>
</evidence>
<evidence type="ECO:0000259" key="22">
    <source>
        <dbReference type="Pfam" id="PF04389"/>
    </source>
</evidence>
<evidence type="ECO:0000256" key="14">
    <source>
        <dbReference type="ARBA" id="ARBA00023034"/>
    </source>
</evidence>
<dbReference type="GO" id="GO:0005764">
    <property type="term" value="C:lysosome"/>
    <property type="evidence" value="ECO:0007669"/>
    <property type="project" value="UniProtKB-SubCell"/>
</dbReference>
<keyword evidence="8" id="KW-0645">Protease</keyword>
<feature type="domain" description="Peptidase M28" evidence="22">
    <location>
        <begin position="256"/>
        <end position="443"/>
    </location>
</feature>
<dbReference type="AlphaFoldDB" id="A0A0S2K135"/>
<sequence>MKKLLLAALVLSANVFAADTFDAQTIKVTEQLKEKSLNSELAYDIVARLTTEVGPRMAGTPKDLEAVDWAMKELQRLGFDKVWKEPAKFPAWLRYSESAEIILPSKQPIHITALGNSVSTPKDGTRAPIVIFETLEELEAAPENAAKGKIVFINYRMDRSLDGNSYGPAVQARNRGAVVASQKGAVAFMMRSVSTAKHRFAHTGGNHYKDGIKAIPAVALANPDADQIERLLQLGHKVEVNLNVQAESKGMGTSYNVIGEFTGTEKPNEYVLLGAHLDSWDLGTGALDDGAGVAIITAAAKHISELTKTKRSVRVVLFAAEEQGLWGAKAYVKKHQDELGNIVAAAESDFGADLIYAVESRVASNSLPTVRAIAKHLKDLGVKYDARNNAFGGPDLIPFKDSKVVPIFSLHQDGTDYFDYHHTADDTLDKIDPVKLNQNVAVYAVFAYLAAQSQTKMIGK</sequence>
<dbReference type="GO" id="GO:0004180">
    <property type="term" value="F:carboxypeptidase activity"/>
    <property type="evidence" value="ECO:0007669"/>
    <property type="project" value="UniProtKB-KW"/>
</dbReference>